<keyword evidence="2" id="KW-1185">Reference proteome</keyword>
<sequence>MAQVIRAQAAPLNFFPGVRLPFTRSTSAGDVETQQVNPDFLLNGFTLHPATRESTKSSILQHAGMTLKNLKAVTAKSRNTYADALKVAGQALQNLQRDEDILEQASIAYTYFQVTLSEGALARGADVLCLNRRNKHLLGSDIRVVYRSKWPGSVSQLLSEDPGLSPCSSSSPSPVSTEVGEIHANDNLLMYLGTSKEVLDPVEVYVEDEFGSTSHQ</sequence>
<gene>
    <name evidence="1" type="ORF">FIBSPDRAFT_963426</name>
</gene>
<dbReference type="Proteomes" id="UP000076532">
    <property type="component" value="Unassembled WGS sequence"/>
</dbReference>
<reference evidence="1 2" key="1">
    <citation type="journal article" date="2016" name="Mol. Biol. Evol.">
        <title>Comparative Genomics of Early-Diverging Mushroom-Forming Fungi Provides Insights into the Origins of Lignocellulose Decay Capabilities.</title>
        <authorList>
            <person name="Nagy L.G."/>
            <person name="Riley R."/>
            <person name="Tritt A."/>
            <person name="Adam C."/>
            <person name="Daum C."/>
            <person name="Floudas D."/>
            <person name="Sun H."/>
            <person name="Yadav J.S."/>
            <person name="Pangilinan J."/>
            <person name="Larsson K.H."/>
            <person name="Matsuura K."/>
            <person name="Barry K."/>
            <person name="Labutti K."/>
            <person name="Kuo R."/>
            <person name="Ohm R.A."/>
            <person name="Bhattacharya S.S."/>
            <person name="Shirouzu T."/>
            <person name="Yoshinaga Y."/>
            <person name="Martin F.M."/>
            <person name="Grigoriev I.V."/>
            <person name="Hibbett D.S."/>
        </authorList>
    </citation>
    <scope>NUCLEOTIDE SEQUENCE [LARGE SCALE GENOMIC DNA]</scope>
    <source>
        <strain evidence="1 2">CBS 109695</strain>
    </source>
</reference>
<evidence type="ECO:0000313" key="2">
    <source>
        <dbReference type="Proteomes" id="UP000076532"/>
    </source>
</evidence>
<protein>
    <submittedName>
        <fullName evidence="1">Uncharacterized protein</fullName>
    </submittedName>
</protein>
<organism evidence="1 2">
    <name type="scientific">Athelia psychrophila</name>
    <dbReference type="NCBI Taxonomy" id="1759441"/>
    <lineage>
        <taxon>Eukaryota</taxon>
        <taxon>Fungi</taxon>
        <taxon>Dikarya</taxon>
        <taxon>Basidiomycota</taxon>
        <taxon>Agaricomycotina</taxon>
        <taxon>Agaricomycetes</taxon>
        <taxon>Agaricomycetidae</taxon>
        <taxon>Atheliales</taxon>
        <taxon>Atheliaceae</taxon>
        <taxon>Athelia</taxon>
    </lineage>
</organism>
<dbReference type="EMBL" id="KV417687">
    <property type="protein sequence ID" value="KZP10034.1"/>
    <property type="molecule type" value="Genomic_DNA"/>
</dbReference>
<proteinExistence type="predicted"/>
<evidence type="ECO:0000313" key="1">
    <source>
        <dbReference type="EMBL" id="KZP10034.1"/>
    </source>
</evidence>
<name>A0A165YXW9_9AGAM</name>
<dbReference type="AlphaFoldDB" id="A0A165YXW9"/>
<accession>A0A165YXW9</accession>